<comment type="caution">
    <text evidence="2">The sequence shown here is derived from an EMBL/GenBank/DDBJ whole genome shotgun (WGS) entry which is preliminary data.</text>
</comment>
<evidence type="ECO:0000313" key="2">
    <source>
        <dbReference type="EMBL" id="GEO32644.1"/>
    </source>
</evidence>
<protein>
    <submittedName>
        <fullName evidence="2">Uncharacterized protein</fullName>
    </submittedName>
</protein>
<gene>
    <name evidence="2" type="ORF">CAE01nite_03690</name>
</gene>
<dbReference type="AlphaFoldDB" id="A0A512D832"/>
<feature type="region of interest" description="Disordered" evidence="1">
    <location>
        <begin position="427"/>
        <end position="452"/>
    </location>
</feature>
<dbReference type="EMBL" id="BJYY01000001">
    <property type="protein sequence ID" value="GEO32644.1"/>
    <property type="molecule type" value="Genomic_DNA"/>
</dbReference>
<reference evidence="2 3" key="1">
    <citation type="submission" date="2019-07" db="EMBL/GenBank/DDBJ databases">
        <title>Whole genome shotgun sequence of Cellulomonas aerilata NBRC 106308.</title>
        <authorList>
            <person name="Hosoyama A."/>
            <person name="Uohara A."/>
            <person name="Ohji S."/>
            <person name="Ichikawa N."/>
        </authorList>
    </citation>
    <scope>NUCLEOTIDE SEQUENCE [LARGE SCALE GENOMIC DNA]</scope>
    <source>
        <strain evidence="2 3">NBRC 106308</strain>
    </source>
</reference>
<dbReference type="Proteomes" id="UP000321181">
    <property type="component" value="Unassembled WGS sequence"/>
</dbReference>
<accession>A0A512D832</accession>
<dbReference type="RefSeq" id="WP_146899048.1">
    <property type="nucleotide sequence ID" value="NZ_BAAARM010000001.1"/>
</dbReference>
<proteinExistence type="predicted"/>
<dbReference type="NCBIfam" id="NF038114">
    <property type="entry name" value="rightmost"/>
    <property type="match status" value="1"/>
</dbReference>
<evidence type="ECO:0000256" key="1">
    <source>
        <dbReference type="SAM" id="MobiDB-lite"/>
    </source>
</evidence>
<name>A0A512D832_9CELL</name>
<evidence type="ECO:0000313" key="3">
    <source>
        <dbReference type="Proteomes" id="UP000321181"/>
    </source>
</evidence>
<sequence length="676" mass="69535">MTVISLLGVTAGGAAYADDIYNTIDGITAATAIDTEAEVMPLASGGNDGTTTLRVQARNSDIDGFEGCNMNKGPVTFSIQSSNPAVATVEPTSVQFTACTPLKGPVQEKTLTVKPVGAGSATITATVVVNPSPGSFNTVPATFRVDVAPPPNSPPTVTVVNVDSGAHYVKGTDVPTPMCKVVDAEDGTFQFAPAMSRPAPQLPDGLGERVAKCTYTDTRGATAVSSASYFIEDGDAPVVRYILSEPAPANGWYRHEIALDWVVTEPQSPGTLTTEGCERVWVTADQDLTDYTCTATSAGGTTSKTSEKIRKDATAPVVTGTIESPSVEVGDVRWYPAAPSIRWDVSDAVSGVLEGSVKESVTVSGEGRNKMARTVATDNAGNTGGGSVQYINIDASAPVVEAALTSTPASVVNGKAWFKDEAKIQVTATDPEVQPSERGSGLADDPTGEQTVTATGDFTATATDHVGNTGTSNTIPVAVDSAAPSVGVTCPKLPLIKNTSLLKATWTASDEAAGSGLATPAGGSFVLDTKTVGHRTATAPTASDRVGHTSAAATCGYQVVYPFLGFLGPVDNFGVYNKVKAGSAVPMKFSLVGNQGLDVLKGAPVVTKVTCPGGMKVDELEETASSRTAAGLTYDSKSGLYQYTWKTASTLAGTCQKVTFNLADGTSPSALFSFTR</sequence>
<organism evidence="2 3">
    <name type="scientific">Cellulomonas aerilata</name>
    <dbReference type="NCBI Taxonomy" id="515326"/>
    <lineage>
        <taxon>Bacteria</taxon>
        <taxon>Bacillati</taxon>
        <taxon>Actinomycetota</taxon>
        <taxon>Actinomycetes</taxon>
        <taxon>Micrococcales</taxon>
        <taxon>Cellulomonadaceae</taxon>
        <taxon>Cellulomonas</taxon>
    </lineage>
</organism>
<dbReference type="OrthoDB" id="5718261at2"/>
<keyword evidence="3" id="KW-1185">Reference proteome</keyword>